<evidence type="ECO:0000313" key="3">
    <source>
        <dbReference type="EMBL" id="TWP33739.1"/>
    </source>
</evidence>
<dbReference type="OrthoDB" id="5148762at2"/>
<feature type="region of interest" description="Disordered" evidence="1">
    <location>
        <begin position="28"/>
        <end position="60"/>
    </location>
</feature>
<dbReference type="PROSITE" id="PS51257">
    <property type="entry name" value="PROKAR_LIPOPROTEIN"/>
    <property type="match status" value="1"/>
</dbReference>
<dbReference type="Proteomes" id="UP000320244">
    <property type="component" value="Unassembled WGS sequence"/>
</dbReference>
<dbReference type="EMBL" id="VCQV01000036">
    <property type="protein sequence ID" value="TWP33739.1"/>
    <property type="molecule type" value="Genomic_DNA"/>
</dbReference>
<proteinExistence type="predicted"/>
<comment type="caution">
    <text evidence="3">The sequence shown here is derived from an EMBL/GenBank/DDBJ whole genome shotgun (WGS) entry which is preliminary data.</text>
</comment>
<name>A0A563DU78_9MICO</name>
<sequence length="206" mass="21590">MNRRRALAFAILPMTASVALAGCQFGSSTPAASSTPSTSTTTTTSSASPTPSVVTSAVKGSTPGAKKAFRVVVPSGWTNTTSAHKSTVMFLQSKTQAGHFYPTFNVIRQQQTPLPQLGDVVQQAQIAMRQGGATVTQVADRTIGGEPAEGYLANRTANGQQVAQTQYFVIHNGVIYTTTMSSDAGTRTQADQTQDGILDTWSWAAG</sequence>
<gene>
    <name evidence="3" type="ORF">FGL98_20070</name>
</gene>
<organism evidence="3 4">
    <name type="scientific">Leekyejoonella antrihumi</name>
    <dbReference type="NCBI Taxonomy" id="1660198"/>
    <lineage>
        <taxon>Bacteria</taxon>
        <taxon>Bacillati</taxon>
        <taxon>Actinomycetota</taxon>
        <taxon>Actinomycetes</taxon>
        <taxon>Micrococcales</taxon>
        <taxon>Dermacoccaceae</taxon>
        <taxon>Leekyejoonella</taxon>
    </lineage>
</organism>
<keyword evidence="2" id="KW-0732">Signal</keyword>
<evidence type="ECO:0000256" key="2">
    <source>
        <dbReference type="SAM" id="SignalP"/>
    </source>
</evidence>
<feature type="chain" id="PRO_5022238072" evidence="2">
    <location>
        <begin position="22"/>
        <end position="206"/>
    </location>
</feature>
<dbReference type="RefSeq" id="WP_146319817.1">
    <property type="nucleotide sequence ID" value="NZ_VCQV01000036.1"/>
</dbReference>
<evidence type="ECO:0000313" key="4">
    <source>
        <dbReference type="Proteomes" id="UP000320244"/>
    </source>
</evidence>
<evidence type="ECO:0000256" key="1">
    <source>
        <dbReference type="SAM" id="MobiDB-lite"/>
    </source>
</evidence>
<reference evidence="3 4" key="2">
    <citation type="submission" date="2019-08" db="EMBL/GenBank/DDBJ databases">
        <title>Jejuicoccus antrihumi gen. nov., sp. nov., a new member of the family Dermacoccaceae isolated from a cave.</title>
        <authorList>
            <person name="Schumann P."/>
            <person name="Kim I.S."/>
        </authorList>
    </citation>
    <scope>NUCLEOTIDE SEQUENCE [LARGE SCALE GENOMIC DNA]</scope>
    <source>
        <strain evidence="3 4">C5-26</strain>
    </source>
</reference>
<dbReference type="AlphaFoldDB" id="A0A563DU78"/>
<feature type="signal peptide" evidence="2">
    <location>
        <begin position="1"/>
        <end position="21"/>
    </location>
</feature>
<reference evidence="3 4" key="1">
    <citation type="submission" date="2019-05" db="EMBL/GenBank/DDBJ databases">
        <authorList>
            <person name="Lee S.D."/>
        </authorList>
    </citation>
    <scope>NUCLEOTIDE SEQUENCE [LARGE SCALE GENOMIC DNA]</scope>
    <source>
        <strain evidence="3 4">C5-26</strain>
    </source>
</reference>
<dbReference type="Gene3D" id="3.40.1000.10">
    <property type="entry name" value="Mog1/PsbP, alpha/beta/alpha sandwich"/>
    <property type="match status" value="1"/>
</dbReference>
<protein>
    <submittedName>
        <fullName evidence="3">DUF1795 domain-containing protein</fullName>
    </submittedName>
</protein>
<feature type="compositionally biased region" description="Low complexity" evidence="1">
    <location>
        <begin position="28"/>
        <end position="58"/>
    </location>
</feature>
<accession>A0A563DU78</accession>
<keyword evidence="4" id="KW-1185">Reference proteome</keyword>